<dbReference type="GO" id="GO:0005524">
    <property type="term" value="F:ATP binding"/>
    <property type="evidence" value="ECO:0007669"/>
    <property type="project" value="UniProtKB-KW"/>
</dbReference>
<name>A0A0M6XLG4_9RHOB</name>
<dbReference type="InterPro" id="IPR006016">
    <property type="entry name" value="UspA"/>
</dbReference>
<accession>A0A0M6XLG4</accession>
<gene>
    <name evidence="5" type="primary">nhaX</name>
    <name evidence="5" type="ORF">JAN5088_00745</name>
</gene>
<proteinExistence type="inferred from homology"/>
<dbReference type="EMBL" id="CXPG01000012">
    <property type="protein sequence ID" value="CTQ31986.1"/>
    <property type="molecule type" value="Genomic_DNA"/>
</dbReference>
<organism evidence="5 6">
    <name type="scientific">Jannaschia rubra</name>
    <dbReference type="NCBI Taxonomy" id="282197"/>
    <lineage>
        <taxon>Bacteria</taxon>
        <taxon>Pseudomonadati</taxon>
        <taxon>Pseudomonadota</taxon>
        <taxon>Alphaproteobacteria</taxon>
        <taxon>Rhodobacterales</taxon>
        <taxon>Roseobacteraceae</taxon>
        <taxon>Jannaschia</taxon>
    </lineage>
</organism>
<dbReference type="OrthoDB" id="9804721at2"/>
<evidence type="ECO:0000256" key="2">
    <source>
        <dbReference type="ARBA" id="ARBA00022741"/>
    </source>
</evidence>
<dbReference type="Proteomes" id="UP000048908">
    <property type="component" value="Unassembled WGS sequence"/>
</dbReference>
<dbReference type="Pfam" id="PF00582">
    <property type="entry name" value="Usp"/>
    <property type="match status" value="1"/>
</dbReference>
<keyword evidence="3" id="KW-0067">ATP-binding</keyword>
<evidence type="ECO:0000313" key="5">
    <source>
        <dbReference type="EMBL" id="CTQ31986.1"/>
    </source>
</evidence>
<dbReference type="CDD" id="cd00293">
    <property type="entry name" value="USP-like"/>
    <property type="match status" value="1"/>
</dbReference>
<keyword evidence="6" id="KW-1185">Reference proteome</keyword>
<sequence length="164" mass="18611">MKVSITNILFATSLSPSMKFAMCYAAELARMTNAEIHVLHVIEPLSDDARVTLEMFVLNSSTRKQALERRADMQKQVLNQRQDEFWDAVEAEDKHVRDRITSMEVIEGNPADVILRRAKELGCDMIVMGAHDHAFTHTFLGTVSKRVLRRSNIPTLIVPHPKTP</sequence>
<evidence type="ECO:0000313" key="6">
    <source>
        <dbReference type="Proteomes" id="UP000048908"/>
    </source>
</evidence>
<protein>
    <submittedName>
        <fullName evidence="5">Stress response protein NhaX</fullName>
    </submittedName>
</protein>
<evidence type="ECO:0000256" key="3">
    <source>
        <dbReference type="ARBA" id="ARBA00022840"/>
    </source>
</evidence>
<dbReference type="PANTHER" id="PTHR46268:SF27">
    <property type="entry name" value="UNIVERSAL STRESS PROTEIN RV2623"/>
    <property type="match status" value="1"/>
</dbReference>
<reference evidence="5 6" key="1">
    <citation type="submission" date="2015-07" db="EMBL/GenBank/DDBJ databases">
        <authorList>
            <person name="Noorani M."/>
        </authorList>
    </citation>
    <scope>NUCLEOTIDE SEQUENCE [LARGE SCALE GENOMIC DNA]</scope>
    <source>
        <strain evidence="5 6">CECT 5088</strain>
    </source>
</reference>
<evidence type="ECO:0000259" key="4">
    <source>
        <dbReference type="Pfam" id="PF00582"/>
    </source>
</evidence>
<dbReference type="InterPro" id="IPR006015">
    <property type="entry name" value="Universal_stress_UspA"/>
</dbReference>
<dbReference type="PRINTS" id="PR01438">
    <property type="entry name" value="UNVRSLSTRESS"/>
</dbReference>
<dbReference type="AlphaFoldDB" id="A0A0M6XLG4"/>
<feature type="domain" description="UspA" evidence="4">
    <location>
        <begin position="6"/>
        <end position="159"/>
    </location>
</feature>
<dbReference type="RefSeq" id="WP_055681453.1">
    <property type="nucleotide sequence ID" value="NZ_CANMUL010000001.1"/>
</dbReference>
<evidence type="ECO:0000256" key="1">
    <source>
        <dbReference type="ARBA" id="ARBA00008791"/>
    </source>
</evidence>
<dbReference type="PANTHER" id="PTHR46268">
    <property type="entry name" value="STRESS RESPONSE PROTEIN NHAX"/>
    <property type="match status" value="1"/>
</dbReference>
<dbReference type="SUPFAM" id="SSF52402">
    <property type="entry name" value="Adenine nucleotide alpha hydrolases-like"/>
    <property type="match status" value="1"/>
</dbReference>
<keyword evidence="2" id="KW-0547">Nucleotide-binding</keyword>
<dbReference type="STRING" id="282197.SAMN04488517_104249"/>
<dbReference type="InterPro" id="IPR014729">
    <property type="entry name" value="Rossmann-like_a/b/a_fold"/>
</dbReference>
<dbReference type="Gene3D" id="3.40.50.620">
    <property type="entry name" value="HUPs"/>
    <property type="match status" value="1"/>
</dbReference>
<comment type="similarity">
    <text evidence="1">Belongs to the universal stress protein A family.</text>
</comment>